<protein>
    <submittedName>
        <fullName evidence="4">Transcriptional repressor CcpN</fullName>
    </submittedName>
</protein>
<evidence type="ECO:0000259" key="3">
    <source>
        <dbReference type="PROSITE" id="PS51371"/>
    </source>
</evidence>
<evidence type="ECO:0000313" key="5">
    <source>
        <dbReference type="Proteomes" id="UP000191154"/>
    </source>
</evidence>
<dbReference type="SMART" id="SM00116">
    <property type="entry name" value="CBS"/>
    <property type="match status" value="2"/>
</dbReference>
<feature type="domain" description="CBS" evidence="3">
    <location>
        <begin position="160"/>
        <end position="228"/>
    </location>
</feature>
<evidence type="ECO:0000256" key="1">
    <source>
        <dbReference type="ARBA" id="ARBA00022737"/>
    </source>
</evidence>
<proteinExistence type="predicted"/>
<dbReference type="STRING" id="169679.CSACC_10960"/>
<dbReference type="InterPro" id="IPR000644">
    <property type="entry name" value="CBS_dom"/>
</dbReference>
<dbReference type="Gene3D" id="1.10.10.10">
    <property type="entry name" value="Winged helix-like DNA-binding domain superfamily/Winged helix DNA-binding domain"/>
    <property type="match status" value="1"/>
</dbReference>
<keyword evidence="1" id="KW-0677">Repeat</keyword>
<dbReference type="Pfam" id="PF00571">
    <property type="entry name" value="CBS"/>
    <property type="match status" value="2"/>
</dbReference>
<dbReference type="Proteomes" id="UP000191154">
    <property type="component" value="Unassembled WGS sequence"/>
</dbReference>
<evidence type="ECO:0000256" key="2">
    <source>
        <dbReference type="PROSITE-ProRule" id="PRU00703"/>
    </source>
</evidence>
<feature type="domain" description="CBS" evidence="3">
    <location>
        <begin position="96"/>
        <end position="151"/>
    </location>
</feature>
<dbReference type="PROSITE" id="PS51371">
    <property type="entry name" value="CBS"/>
    <property type="match status" value="2"/>
</dbReference>
<reference evidence="4 5" key="1">
    <citation type="submission" date="2016-05" db="EMBL/GenBank/DDBJ databases">
        <title>Microbial solvent formation.</title>
        <authorList>
            <person name="Poehlein A."/>
            <person name="Montoya Solano J.D."/>
            <person name="Flitsch S."/>
            <person name="Krabben P."/>
            <person name="Duerre P."/>
            <person name="Daniel R."/>
        </authorList>
    </citation>
    <scope>NUCLEOTIDE SEQUENCE [LARGE SCALE GENOMIC DNA]</scope>
    <source>
        <strain evidence="4 5">L1-8</strain>
    </source>
</reference>
<dbReference type="InterPro" id="IPR051462">
    <property type="entry name" value="CBS_domain-containing"/>
</dbReference>
<dbReference type="PIRSF" id="PIRSF026546">
    <property type="entry name" value="UCP026546_CBS_YqzB"/>
    <property type="match status" value="1"/>
</dbReference>
<dbReference type="EMBL" id="LZYZ01000009">
    <property type="protein sequence ID" value="OOM06708.1"/>
    <property type="molecule type" value="Genomic_DNA"/>
</dbReference>
<gene>
    <name evidence="4" type="primary">ccpN</name>
    <name evidence="4" type="ORF">CLOSAC_41360</name>
</gene>
<dbReference type="Gene3D" id="3.10.580.10">
    <property type="entry name" value="CBS-domain"/>
    <property type="match status" value="1"/>
</dbReference>
<accession>A0A1S8MRB6</accession>
<organism evidence="4 5">
    <name type="scientific">Clostridium saccharobutylicum</name>
    <dbReference type="NCBI Taxonomy" id="169679"/>
    <lineage>
        <taxon>Bacteria</taxon>
        <taxon>Bacillati</taxon>
        <taxon>Bacillota</taxon>
        <taxon>Clostridia</taxon>
        <taxon>Eubacteriales</taxon>
        <taxon>Clostridiaceae</taxon>
        <taxon>Clostridium</taxon>
    </lineage>
</organism>
<dbReference type="AlphaFoldDB" id="A0A1S8MRB6"/>
<dbReference type="PANTHER" id="PTHR48108:SF32">
    <property type="entry name" value="TRANSCRIPTIONAL REPRESSOR CCPN"/>
    <property type="match status" value="1"/>
</dbReference>
<dbReference type="InterPro" id="IPR036388">
    <property type="entry name" value="WH-like_DNA-bd_sf"/>
</dbReference>
<evidence type="ECO:0000313" key="4">
    <source>
        <dbReference type="EMBL" id="OOM06708.1"/>
    </source>
</evidence>
<dbReference type="PANTHER" id="PTHR48108">
    <property type="entry name" value="CBS DOMAIN-CONTAINING PROTEIN CBSX2, CHLOROPLASTIC"/>
    <property type="match status" value="1"/>
</dbReference>
<comment type="caution">
    <text evidence="4">The sequence shown here is derived from an EMBL/GenBank/DDBJ whole genome shotgun (WGS) entry which is preliminary data.</text>
</comment>
<dbReference type="InterPro" id="IPR036390">
    <property type="entry name" value="WH_DNA-bd_sf"/>
</dbReference>
<sequence>MNIRHIFLIFIERGIRLKLSPRQEEIISLVKEHQPITSESLAERLGVTRAALRADLAVLTMIGTLDARPKVGYVYLGKSSSGLVYQHISKIKVSEIMSKPITVSEDTMVYDAIVYLFLNDVGTLFIESNGILTGAVSRKDFLKISIGGTDIHKVPVGVIMTRMPNIICANENDNAYDLAKKIIEHEIDSIPVVEIINNTDGKDQMKIIGKVSKTNITKLFVKLGKNED</sequence>
<keyword evidence="2" id="KW-0129">CBS domain</keyword>
<name>A0A1S8MRB6_CLOSA</name>
<dbReference type="InterPro" id="IPR016842">
    <property type="entry name" value="UCP026546_HTH-CBS"/>
</dbReference>
<dbReference type="CDD" id="cd04617">
    <property type="entry name" value="CBS_pair_CcpN"/>
    <property type="match status" value="1"/>
</dbReference>
<dbReference type="SUPFAM" id="SSF46785">
    <property type="entry name" value="Winged helix' DNA-binding domain"/>
    <property type="match status" value="1"/>
</dbReference>
<dbReference type="InterPro" id="IPR046342">
    <property type="entry name" value="CBS_dom_sf"/>
</dbReference>
<dbReference type="SUPFAM" id="SSF54631">
    <property type="entry name" value="CBS-domain pair"/>
    <property type="match status" value="1"/>
</dbReference>
<dbReference type="InterPro" id="IPR013196">
    <property type="entry name" value="HTH_11"/>
</dbReference>
<dbReference type="Pfam" id="PF08279">
    <property type="entry name" value="HTH_11"/>
    <property type="match status" value="1"/>
</dbReference>